<keyword evidence="1" id="KW-0456">Lyase</keyword>
<dbReference type="SUPFAM" id="SSF48208">
    <property type="entry name" value="Six-hairpin glycosidases"/>
    <property type="match status" value="1"/>
</dbReference>
<dbReference type="AlphaFoldDB" id="A0A1M4WKI5"/>
<dbReference type="GO" id="GO:0042597">
    <property type="term" value="C:periplasmic space"/>
    <property type="evidence" value="ECO:0007669"/>
    <property type="project" value="InterPro"/>
</dbReference>
<keyword evidence="2" id="KW-1185">Reference proteome</keyword>
<dbReference type="Gene3D" id="3.90.105.40">
    <property type="match status" value="1"/>
</dbReference>
<dbReference type="Gene3D" id="1.50.10.20">
    <property type="match status" value="2"/>
</dbReference>
<accession>A0A1M4WKI5</accession>
<dbReference type="InterPro" id="IPR008928">
    <property type="entry name" value="6-hairpin_glycosidase_sf"/>
</dbReference>
<evidence type="ECO:0000313" key="2">
    <source>
        <dbReference type="Proteomes" id="UP000184159"/>
    </source>
</evidence>
<dbReference type="Proteomes" id="UP000184159">
    <property type="component" value="Unassembled WGS sequence"/>
</dbReference>
<sequence>MSASRHLRLAIVTRFYQQALTLAHSEFSPLLADGLHVTSGEPVCWTYPDGRCVAMSNFASQQNLMRGLTAISIVTGDDAFLRQAQETTAYFLDHHVDHYSGLFHWGGHLFVDLNSGHPEGPESKARVHELKHHFPYYDLLHQIRPEVTKHYLKGFWAAHVTDWQKLDLTRHGEYGRPFPENIFQQHAPEPVVDPRQWPHLPETVGLTFVNASTDLIYAAVHYYRYTGDQDALNWAKHLYHQFVLARHPETGMPVYQFSSPQQREPVPDNDRLTYSWFGDRAARQFGPEFGAIAREANVLFRDCWPLIMDNPLAMMACAEQVGDRQWLAWVCDGLKAYFRYAWDEHNNQMIPMWNSGQDMTGYTFVRDGYYGNKGTTLSRQSADPAYLFPLMKAAFLTEDPELYRLVSRMFARFDLGALDPVTLVPIRLAQTTTCASAYLIFALLELNQHHPVAEVLHLADSVAENLLTRHYHAESGLFTAHSQQENARLDDPIPYALVAIEAAYQQCDAQLPPLFSTGGYLHGEQRIAGEIKVVYDRDVIYEQPYPEMAMSTGPIA</sequence>
<dbReference type="RefSeq" id="WP_072955879.1">
    <property type="nucleotide sequence ID" value="NZ_FQUH01000003.1"/>
</dbReference>
<proteinExistence type="predicted"/>
<dbReference type="GO" id="GO:0045490">
    <property type="term" value="P:pectin catabolic process"/>
    <property type="evidence" value="ECO:0007669"/>
    <property type="project" value="InterPro"/>
</dbReference>
<dbReference type="Pfam" id="PF06917">
    <property type="entry name" value="Pectate_lyase_2"/>
    <property type="match status" value="1"/>
</dbReference>
<organism evidence="1 2">
    <name type="scientific">Vibrio gazogenes DSM 21264 = NBRC 103151</name>
    <dbReference type="NCBI Taxonomy" id="1123492"/>
    <lineage>
        <taxon>Bacteria</taxon>
        <taxon>Pseudomonadati</taxon>
        <taxon>Pseudomonadota</taxon>
        <taxon>Gammaproteobacteria</taxon>
        <taxon>Vibrionales</taxon>
        <taxon>Vibrionaceae</taxon>
        <taxon>Vibrio</taxon>
    </lineage>
</organism>
<dbReference type="GO" id="GO:0016837">
    <property type="term" value="F:carbon-oxygen lyase activity, acting on polysaccharides"/>
    <property type="evidence" value="ECO:0007669"/>
    <property type="project" value="InterPro"/>
</dbReference>
<name>A0A1M4WKI5_VIBGA</name>
<protein>
    <submittedName>
        <fullName evidence="1">Pectate disaccharide-lyase</fullName>
    </submittedName>
</protein>
<gene>
    <name evidence="1" type="ORF">SAMN02745781_00815</name>
</gene>
<reference evidence="2" key="1">
    <citation type="submission" date="2016-11" db="EMBL/GenBank/DDBJ databases">
        <authorList>
            <person name="Varghese N."/>
            <person name="Submissions S."/>
        </authorList>
    </citation>
    <scope>NUCLEOTIDE SEQUENCE [LARGE SCALE GENOMIC DNA]</scope>
    <source>
        <strain evidence="2">DSM 21264</strain>
    </source>
</reference>
<dbReference type="EMBL" id="FQUH01000003">
    <property type="protein sequence ID" value="SHE81726.1"/>
    <property type="molecule type" value="Genomic_DNA"/>
</dbReference>
<evidence type="ECO:0000313" key="1">
    <source>
        <dbReference type="EMBL" id="SHE81726.1"/>
    </source>
</evidence>
<dbReference type="InterPro" id="IPR010702">
    <property type="entry name" value="Pectate_lyase_2"/>
</dbReference>